<evidence type="ECO:0000256" key="1">
    <source>
        <dbReference type="PROSITE-ProRule" id="PRU00244"/>
    </source>
</evidence>
<evidence type="ECO:0000313" key="4">
    <source>
        <dbReference type="Proteomes" id="UP000077519"/>
    </source>
</evidence>
<proteinExistence type="predicted"/>
<feature type="transmembrane region" description="Helical" evidence="1">
    <location>
        <begin position="175"/>
        <end position="195"/>
    </location>
</feature>
<dbReference type="RefSeq" id="WP_068420519.1">
    <property type="nucleotide sequence ID" value="NZ_LVHI01000001.1"/>
</dbReference>
<dbReference type="AlphaFoldDB" id="A0A177YP18"/>
<sequence length="258" mass="27224">MHHAHEMNHFSMGLWLLFLAYIVSVVGCVVGLACTRRSAVASTERSRLGWLAMAAVSIGGIGIWLMHFIAMLGFSVSGSVIRYDLFWTVVSALLAIAATMVGLIIIGRRVNIWTLLIGGVIMGVAVNVMHYTGMNAIRIQGSVSYDTTLVAISVVIAVVAGTLSLWFTLVLQRPLLLLAAGIAMGVAVVGMHYTGMAAVRVSVDPALPIPQGLEVFGFLFPVFVVGLLALAAPIAALLTLSDDDLDAAEAEATHLPVA</sequence>
<dbReference type="InterPro" id="IPR005330">
    <property type="entry name" value="MHYT_dom"/>
</dbReference>
<comment type="caution">
    <text evidence="3">The sequence shown here is derived from an EMBL/GenBank/DDBJ whole genome shotgun (WGS) entry which is preliminary data.</text>
</comment>
<keyword evidence="1" id="KW-1133">Transmembrane helix</keyword>
<feature type="transmembrane region" description="Helical" evidence="1">
    <location>
        <begin position="149"/>
        <end position="168"/>
    </location>
</feature>
<feature type="transmembrane region" description="Helical" evidence="1">
    <location>
        <begin position="12"/>
        <end position="36"/>
    </location>
</feature>
<feature type="transmembrane region" description="Helical" evidence="1">
    <location>
        <begin position="215"/>
        <end position="238"/>
    </location>
</feature>
<dbReference type="Pfam" id="PF03707">
    <property type="entry name" value="MHYT"/>
    <property type="match status" value="3"/>
</dbReference>
<name>A0A177YP18_9NOCA</name>
<feature type="transmembrane region" description="Helical" evidence="1">
    <location>
        <begin position="112"/>
        <end position="129"/>
    </location>
</feature>
<dbReference type="PANTHER" id="PTHR35152">
    <property type="entry name" value="DOMAIN SIGNALLING PROTEIN, PUTATIVE (AFU_ORTHOLOGUE AFUA_5G11310)-RELATED"/>
    <property type="match status" value="1"/>
</dbReference>
<evidence type="ECO:0000313" key="3">
    <source>
        <dbReference type="EMBL" id="OAK57334.1"/>
    </source>
</evidence>
<feature type="domain" description="MHYT" evidence="2">
    <location>
        <begin position="12"/>
        <end position="202"/>
    </location>
</feature>
<accession>A0A177YP18</accession>
<gene>
    <name evidence="3" type="ORF">A3K89_00515</name>
</gene>
<keyword evidence="4" id="KW-1185">Reference proteome</keyword>
<dbReference type="Proteomes" id="UP000077519">
    <property type="component" value="Unassembled WGS sequence"/>
</dbReference>
<reference evidence="3 4" key="1">
    <citation type="submission" date="2016-03" db="EMBL/GenBank/DDBJ databases">
        <title>Genome sequence of Rhodococcus kyotonensis KB10.</title>
        <authorList>
            <person name="Jeong H."/>
            <person name="Hong C.E."/>
            <person name="Jo S.H."/>
            <person name="Park J.M."/>
        </authorList>
    </citation>
    <scope>NUCLEOTIDE SEQUENCE [LARGE SCALE GENOMIC DNA]</scope>
    <source>
        <strain evidence="3 4">KB10</strain>
    </source>
</reference>
<dbReference type="PROSITE" id="PS50924">
    <property type="entry name" value="MHYT"/>
    <property type="match status" value="1"/>
</dbReference>
<dbReference type="PANTHER" id="PTHR35152:SF1">
    <property type="entry name" value="DOMAIN SIGNALLING PROTEIN, PUTATIVE (AFU_ORTHOLOGUE AFUA_5G11310)-RELATED"/>
    <property type="match status" value="1"/>
</dbReference>
<dbReference type="EMBL" id="LVHI01000001">
    <property type="protein sequence ID" value="OAK57334.1"/>
    <property type="molecule type" value="Genomic_DNA"/>
</dbReference>
<keyword evidence="1" id="KW-0812">Transmembrane</keyword>
<organism evidence="3 4">
    <name type="scientific">Rhodococcoides kyotonense</name>
    <dbReference type="NCBI Taxonomy" id="398843"/>
    <lineage>
        <taxon>Bacteria</taxon>
        <taxon>Bacillati</taxon>
        <taxon>Actinomycetota</taxon>
        <taxon>Actinomycetes</taxon>
        <taxon>Mycobacteriales</taxon>
        <taxon>Nocardiaceae</taxon>
        <taxon>Rhodococcoides</taxon>
    </lineage>
</organism>
<evidence type="ECO:0000259" key="2">
    <source>
        <dbReference type="PROSITE" id="PS50924"/>
    </source>
</evidence>
<feature type="transmembrane region" description="Helical" evidence="1">
    <location>
        <begin position="48"/>
        <end position="73"/>
    </location>
</feature>
<feature type="transmembrane region" description="Helical" evidence="1">
    <location>
        <begin position="85"/>
        <end position="105"/>
    </location>
</feature>
<dbReference type="GO" id="GO:0016020">
    <property type="term" value="C:membrane"/>
    <property type="evidence" value="ECO:0007669"/>
    <property type="project" value="UniProtKB-UniRule"/>
</dbReference>
<protein>
    <submittedName>
        <fullName evidence="3">Signal protein</fullName>
    </submittedName>
</protein>
<keyword evidence="1" id="KW-0472">Membrane</keyword>